<comment type="caution">
    <text evidence="2">The sequence shown here is derived from an EMBL/GenBank/DDBJ whole genome shotgun (WGS) entry which is preliminary data.</text>
</comment>
<dbReference type="Proteomes" id="UP000249757">
    <property type="component" value="Unassembled WGS sequence"/>
</dbReference>
<reference evidence="5" key="4">
    <citation type="journal article" date="2022" name="Microb. Genom.">
        <title>A global pangenome for the wheat fungal pathogen Pyrenophora tritici-repentis and prediction of effector protein structural homology.</title>
        <authorList>
            <person name="Moolhuijzen P.M."/>
            <person name="See P.T."/>
            <person name="Shi G."/>
            <person name="Powell H.R."/>
            <person name="Cockram J."/>
            <person name="Jorgensen L.N."/>
            <person name="Benslimane H."/>
            <person name="Strelkov S.E."/>
            <person name="Turner J."/>
            <person name="Liu Z."/>
            <person name="Moffat C.S."/>
        </authorList>
    </citation>
    <scope>NUCLEOTIDE SEQUENCE [LARGE SCALE GENOMIC DNA]</scope>
</reference>
<evidence type="ECO:0000313" key="5">
    <source>
        <dbReference type="Proteomes" id="UP000249757"/>
    </source>
</evidence>
<dbReference type="Proteomes" id="UP000245464">
    <property type="component" value="Chromosome 2"/>
</dbReference>
<evidence type="ECO:0000313" key="4">
    <source>
        <dbReference type="Proteomes" id="UP000245464"/>
    </source>
</evidence>
<sequence length="113" mass="12434">MYWRSTRPVASSLGTFATLGIDQSSDRRSDSAETRDNNKGKDRRLECKCGLKHRFNDCWYLGGKGKPQGWTPKADIQEKFSQAIESQSPVGRVMKAALKANTGTAAFTAASTM</sequence>
<name>A0A317AL83_9PLEO</name>
<protein>
    <submittedName>
        <fullName evidence="2">Uncharacterized protein</fullName>
    </submittedName>
</protein>
<dbReference type="EMBL" id="NRDI02000023">
    <property type="protein sequence ID" value="KAI1508846.1"/>
    <property type="molecule type" value="Genomic_DNA"/>
</dbReference>
<reference evidence="3" key="3">
    <citation type="journal article" date="2022" name="bioRxiv">
        <title>A global pangenome for the wheat fungal pathogen Pyrenophora tritici-repentis and prediction of effector protein structural homology.</title>
        <authorList>
            <person name="Moolhuijzen P."/>
            <person name="See P.T."/>
            <person name="Shi G."/>
            <person name="Powell H.R."/>
            <person name="Cockram J."/>
            <person name="Jorgensen L.N."/>
            <person name="Benslimane H."/>
            <person name="Strelkov S.E."/>
            <person name="Turner J."/>
            <person name="Liu Z."/>
            <person name="Moffat C.S."/>
        </authorList>
    </citation>
    <scope>NUCLEOTIDE SEQUENCE</scope>
    <source>
        <strain evidence="3">86-124</strain>
    </source>
</reference>
<gene>
    <name evidence="3" type="ORF">Ptr86124_012145</name>
    <name evidence="2" type="ORF">PtrM4_057840</name>
</gene>
<evidence type="ECO:0000313" key="2">
    <source>
        <dbReference type="EMBL" id="KAF7574161.1"/>
    </source>
</evidence>
<evidence type="ECO:0000313" key="3">
    <source>
        <dbReference type="EMBL" id="KAI1508846.1"/>
    </source>
</evidence>
<reference evidence="3" key="2">
    <citation type="submission" date="2021-05" db="EMBL/GenBank/DDBJ databases">
        <authorList>
            <person name="Moolhuijzen P.M."/>
            <person name="Moffat C.S."/>
        </authorList>
    </citation>
    <scope>NUCLEOTIDE SEQUENCE</scope>
    <source>
        <strain evidence="3">86-124</strain>
    </source>
</reference>
<proteinExistence type="predicted"/>
<organism evidence="2 4">
    <name type="scientific">Pyrenophora tritici-repentis</name>
    <dbReference type="NCBI Taxonomy" id="45151"/>
    <lineage>
        <taxon>Eukaryota</taxon>
        <taxon>Fungi</taxon>
        <taxon>Dikarya</taxon>
        <taxon>Ascomycota</taxon>
        <taxon>Pezizomycotina</taxon>
        <taxon>Dothideomycetes</taxon>
        <taxon>Pleosporomycetidae</taxon>
        <taxon>Pleosporales</taxon>
        <taxon>Pleosporineae</taxon>
        <taxon>Pleosporaceae</taxon>
        <taxon>Pyrenophora</taxon>
    </lineage>
</organism>
<keyword evidence="5" id="KW-1185">Reference proteome</keyword>
<accession>A0A317AL83</accession>
<dbReference type="AlphaFoldDB" id="A0A317AL83"/>
<evidence type="ECO:0000256" key="1">
    <source>
        <dbReference type="SAM" id="MobiDB-lite"/>
    </source>
</evidence>
<feature type="region of interest" description="Disordered" evidence="1">
    <location>
        <begin position="24"/>
        <end position="43"/>
    </location>
</feature>
<reference evidence="2 4" key="1">
    <citation type="journal article" date="2018" name="BMC Genomics">
        <title>Comparative genomics of the wheat fungal pathogen Pyrenophora tritici-repentis reveals chromosomal variations and genome plasticity.</title>
        <authorList>
            <person name="Moolhuijzen P."/>
            <person name="See P.T."/>
            <person name="Hane J.K."/>
            <person name="Shi G."/>
            <person name="Liu Z."/>
            <person name="Oliver R.P."/>
            <person name="Moffat C.S."/>
        </authorList>
    </citation>
    <scope>NUCLEOTIDE SEQUENCE [LARGE SCALE GENOMIC DNA]</scope>
    <source>
        <strain evidence="2">M4</strain>
    </source>
</reference>
<dbReference type="EMBL" id="NQIK02000002">
    <property type="protein sequence ID" value="KAF7574161.1"/>
    <property type="molecule type" value="Genomic_DNA"/>
</dbReference>